<dbReference type="EMBL" id="CAOF01000002">
    <property type="protein sequence ID" value="CCO44128.1"/>
    <property type="molecule type" value="Genomic_DNA"/>
</dbReference>
<gene>
    <name evidence="1" type="ORF">VIBNISOn1_100007</name>
</gene>
<organism evidence="1 2">
    <name type="scientific">Vibrio nigripulchritudo SOn1</name>
    <dbReference type="NCBI Taxonomy" id="1238450"/>
    <lineage>
        <taxon>Bacteria</taxon>
        <taxon>Pseudomonadati</taxon>
        <taxon>Pseudomonadota</taxon>
        <taxon>Gammaproteobacteria</taxon>
        <taxon>Vibrionales</taxon>
        <taxon>Vibrionaceae</taxon>
        <taxon>Vibrio</taxon>
    </lineage>
</organism>
<sequence>MVQALKNKVKSKVRKARALKEDKRRIAVGEWNELVKLCST</sequence>
<dbReference type="AlphaFoldDB" id="A0AAV2VHN3"/>
<evidence type="ECO:0000313" key="1">
    <source>
        <dbReference type="EMBL" id="CCO44128.1"/>
    </source>
</evidence>
<proteinExistence type="predicted"/>
<comment type="caution">
    <text evidence="1">The sequence shown here is derived from an EMBL/GenBank/DDBJ whole genome shotgun (WGS) entry which is preliminary data.</text>
</comment>
<reference evidence="1 2" key="1">
    <citation type="journal article" date="2013" name="ISME J.">
        <title>Comparative genomics of pathogenic lineages of Vibrio nigripulchritudo identifies virulence-associated traits.</title>
        <authorList>
            <person name="Goudenege D."/>
            <person name="Labreuche Y."/>
            <person name="Krin E."/>
            <person name="Ansquer D."/>
            <person name="Mangenot S."/>
            <person name="Calteau A."/>
            <person name="Medigue C."/>
            <person name="Mazel D."/>
            <person name="Polz M.F."/>
            <person name="Le Roux F."/>
        </authorList>
    </citation>
    <scope>NUCLEOTIDE SEQUENCE [LARGE SCALE GENOMIC DNA]</scope>
    <source>
        <strain evidence="1 2">SOn1</strain>
    </source>
</reference>
<protein>
    <submittedName>
        <fullName evidence="1">Uncharacterized protein</fullName>
    </submittedName>
</protein>
<dbReference type="Proteomes" id="UP000018211">
    <property type="component" value="Unassembled WGS sequence"/>
</dbReference>
<name>A0AAV2VHN3_9VIBR</name>
<evidence type="ECO:0000313" key="2">
    <source>
        <dbReference type="Proteomes" id="UP000018211"/>
    </source>
</evidence>
<accession>A0AAV2VHN3</accession>